<dbReference type="EMBL" id="JAUKTR010000006">
    <property type="protein sequence ID" value="MDO1560385.1"/>
    <property type="molecule type" value="Genomic_DNA"/>
</dbReference>
<evidence type="ECO:0000313" key="1">
    <source>
        <dbReference type="EMBL" id="MDO1560385.1"/>
    </source>
</evidence>
<organism evidence="1 2">
    <name type="scientific">Peiella sedimenti</name>
    <dbReference type="NCBI Taxonomy" id="3061083"/>
    <lineage>
        <taxon>Bacteria</taxon>
        <taxon>Pseudomonadati</taxon>
        <taxon>Pseudomonadota</taxon>
        <taxon>Alphaproteobacteria</taxon>
        <taxon>Caulobacterales</taxon>
        <taxon>Caulobacteraceae</taxon>
        <taxon>Peiella</taxon>
    </lineage>
</organism>
<comment type="caution">
    <text evidence="1">The sequence shown here is derived from an EMBL/GenBank/DDBJ whole genome shotgun (WGS) entry which is preliminary data.</text>
</comment>
<evidence type="ECO:0000313" key="2">
    <source>
        <dbReference type="Proteomes" id="UP001169063"/>
    </source>
</evidence>
<accession>A0ABT8SP77</accession>
<protein>
    <submittedName>
        <fullName evidence="1">ERF family protein</fullName>
    </submittedName>
</protein>
<reference evidence="1" key="1">
    <citation type="submission" date="2023-07" db="EMBL/GenBank/DDBJ databases">
        <title>Brevundimonas soil sp. nov., isolated from the soil of chemical plant.</title>
        <authorList>
            <person name="Wu N."/>
        </authorList>
    </citation>
    <scope>NUCLEOTIDE SEQUENCE</scope>
    <source>
        <strain evidence="1">XZ-24</strain>
    </source>
</reference>
<proteinExistence type="predicted"/>
<dbReference type="RefSeq" id="WP_302110816.1">
    <property type="nucleotide sequence ID" value="NZ_JAUKTR010000006.1"/>
</dbReference>
<dbReference type="Pfam" id="PF04404">
    <property type="entry name" value="ERF"/>
    <property type="match status" value="1"/>
</dbReference>
<name>A0ABT8SP77_9CAUL</name>
<sequence length="253" mass="27042">MSAEPIQGELVDEPPAESRAVSLPAAATPMEMLNAAVSQGAGVDVLEKLLALQERWEAGQARKAFDAAVAAAKGEIPPIVKNREVDFTTQKGRTNYRHESLDEIERVVAPILTRHGLSYRFRSKQGEGRLTVTCILSHRDGYFEETDLSAGNDTSGNKNDIQAIGSTATYLQRYTLKLALGLSTTTDDDGRAAGESAAVSAATAAIEACETLEALTAWKAANESALNDLPTPEADAIVAAFNERRRAIRDGAQ</sequence>
<keyword evidence="2" id="KW-1185">Reference proteome</keyword>
<dbReference type="Proteomes" id="UP001169063">
    <property type="component" value="Unassembled WGS sequence"/>
</dbReference>
<dbReference type="InterPro" id="IPR007499">
    <property type="entry name" value="ERF_bacteria_virus"/>
</dbReference>
<gene>
    <name evidence="1" type="ORF">Q0812_13200</name>
</gene>